<proteinExistence type="predicted"/>
<feature type="domain" description="GtrA/DPMS transmembrane" evidence="7">
    <location>
        <begin position="229"/>
        <end position="345"/>
    </location>
</feature>
<keyword evidence="4 5" id="KW-0472">Membrane</keyword>
<accession>A0ABW3U7I1</accession>
<reference evidence="9" key="1">
    <citation type="journal article" date="2019" name="Int. J. Syst. Evol. Microbiol.">
        <title>The Global Catalogue of Microorganisms (GCM) 10K type strain sequencing project: providing services to taxonomists for standard genome sequencing and annotation.</title>
        <authorList>
            <consortium name="The Broad Institute Genomics Platform"/>
            <consortium name="The Broad Institute Genome Sequencing Center for Infectious Disease"/>
            <person name="Wu L."/>
            <person name="Ma J."/>
        </authorList>
    </citation>
    <scope>NUCLEOTIDE SEQUENCE [LARGE SCALE GENOMIC DNA]</scope>
    <source>
        <strain evidence="9">CCUG 54356</strain>
    </source>
</reference>
<dbReference type="InterPro" id="IPR029044">
    <property type="entry name" value="Nucleotide-diphossugar_trans"/>
</dbReference>
<dbReference type="EC" id="2.4.-.-" evidence="8"/>
<evidence type="ECO:0000256" key="5">
    <source>
        <dbReference type="SAM" id="Phobius"/>
    </source>
</evidence>
<evidence type="ECO:0000259" key="7">
    <source>
        <dbReference type="Pfam" id="PF04138"/>
    </source>
</evidence>
<name>A0ABW3U7I1_9GAMM</name>
<dbReference type="InterPro" id="IPR007267">
    <property type="entry name" value="GtrA_DPMS_TM"/>
</dbReference>
<dbReference type="SUPFAM" id="SSF53448">
    <property type="entry name" value="Nucleotide-diphospho-sugar transferases"/>
    <property type="match status" value="1"/>
</dbReference>
<dbReference type="Pfam" id="PF00535">
    <property type="entry name" value="Glycos_transf_2"/>
    <property type="match status" value="1"/>
</dbReference>
<keyword evidence="2 5" id="KW-0812">Transmembrane</keyword>
<keyword evidence="3 5" id="KW-1133">Transmembrane helix</keyword>
<evidence type="ECO:0000313" key="9">
    <source>
        <dbReference type="Proteomes" id="UP001597264"/>
    </source>
</evidence>
<comment type="caution">
    <text evidence="8">The sequence shown here is derived from an EMBL/GenBank/DDBJ whole genome shotgun (WGS) entry which is preliminary data.</text>
</comment>
<dbReference type="CDD" id="cd04179">
    <property type="entry name" value="DPM_DPG-synthase_like"/>
    <property type="match status" value="1"/>
</dbReference>
<dbReference type="RefSeq" id="WP_230436920.1">
    <property type="nucleotide sequence ID" value="NZ_CP087715.1"/>
</dbReference>
<evidence type="ECO:0000256" key="4">
    <source>
        <dbReference type="ARBA" id="ARBA00023136"/>
    </source>
</evidence>
<dbReference type="PANTHER" id="PTHR48090:SF6">
    <property type="entry name" value="SLR5056 PROTEIN"/>
    <property type="match status" value="1"/>
</dbReference>
<feature type="domain" description="Glycosyltransferase 2-like" evidence="6">
    <location>
        <begin position="10"/>
        <end position="167"/>
    </location>
</feature>
<keyword evidence="8" id="KW-0808">Transferase</keyword>
<dbReference type="Proteomes" id="UP001597264">
    <property type="component" value="Unassembled WGS sequence"/>
</dbReference>
<keyword evidence="8" id="KW-0328">Glycosyltransferase</keyword>
<dbReference type="Pfam" id="PF04138">
    <property type="entry name" value="GtrA_DPMS_TM"/>
    <property type="match status" value="1"/>
</dbReference>
<evidence type="ECO:0000313" key="8">
    <source>
        <dbReference type="EMBL" id="MFD1216793.1"/>
    </source>
</evidence>
<organism evidence="8 9">
    <name type="scientific">Microbulbifer celer</name>
    <dbReference type="NCBI Taxonomy" id="435905"/>
    <lineage>
        <taxon>Bacteria</taxon>
        <taxon>Pseudomonadati</taxon>
        <taxon>Pseudomonadota</taxon>
        <taxon>Gammaproteobacteria</taxon>
        <taxon>Cellvibrionales</taxon>
        <taxon>Microbulbiferaceae</taxon>
        <taxon>Microbulbifer</taxon>
    </lineage>
</organism>
<evidence type="ECO:0000256" key="3">
    <source>
        <dbReference type="ARBA" id="ARBA00022989"/>
    </source>
</evidence>
<dbReference type="InterPro" id="IPR001173">
    <property type="entry name" value="Glyco_trans_2-like"/>
</dbReference>
<gene>
    <name evidence="8" type="ORF">ACFQ2X_09295</name>
</gene>
<evidence type="ECO:0000256" key="2">
    <source>
        <dbReference type="ARBA" id="ARBA00022692"/>
    </source>
</evidence>
<comment type="subcellular location">
    <subcellularLocation>
        <location evidence="1">Membrane</location>
        <topology evidence="1">Multi-pass membrane protein</topology>
    </subcellularLocation>
</comment>
<evidence type="ECO:0000259" key="6">
    <source>
        <dbReference type="Pfam" id="PF00535"/>
    </source>
</evidence>
<feature type="transmembrane region" description="Helical" evidence="5">
    <location>
        <begin position="230"/>
        <end position="249"/>
    </location>
</feature>
<dbReference type="EMBL" id="JBHTLR010000008">
    <property type="protein sequence ID" value="MFD1216793.1"/>
    <property type="molecule type" value="Genomic_DNA"/>
</dbReference>
<sequence length="355" mass="39479">MSTDLNSFAILIPAFNPDRVLIDLVQEIQTIGFRHILVVDDGSEKNEIFSYLKSSMGAAVIAHEANRGKGAALKTGFRHILENLPDSIQSIITADADGQHLPGDILKLARKAIQAPEKFYLGARRFDRNIPLRSKFGNRLTSIALEKAKKISLSDTQTGLRSYPRKLADVAGSICGERYEFELNSIVTAQEKGFIVDEVPIATVYIDGNKSSHFKPLLDSLRIYATFSRFFLVAVSSVVLDFLLFILLYAISKDIIVSTFSARSISSVYNFLCNKYLVFKSFNGVKGFFSESTGYFILAAIVAMISGVLVRGVYETLGASVILTKIMVDALLFFSNYFLQKNLVFREDVKFRVKG</sequence>
<keyword evidence="9" id="KW-1185">Reference proteome</keyword>
<dbReference type="GO" id="GO:0016757">
    <property type="term" value="F:glycosyltransferase activity"/>
    <property type="evidence" value="ECO:0007669"/>
    <property type="project" value="UniProtKB-KW"/>
</dbReference>
<dbReference type="Gene3D" id="3.90.550.10">
    <property type="entry name" value="Spore Coat Polysaccharide Biosynthesis Protein SpsA, Chain A"/>
    <property type="match status" value="1"/>
</dbReference>
<feature type="transmembrane region" description="Helical" evidence="5">
    <location>
        <begin position="293"/>
        <end position="314"/>
    </location>
</feature>
<dbReference type="InterPro" id="IPR050256">
    <property type="entry name" value="Glycosyltransferase_2"/>
</dbReference>
<feature type="transmembrane region" description="Helical" evidence="5">
    <location>
        <begin position="320"/>
        <end position="339"/>
    </location>
</feature>
<protein>
    <submittedName>
        <fullName evidence="8">Glycosyltransferase</fullName>
        <ecNumber evidence="8">2.4.-.-</ecNumber>
    </submittedName>
</protein>
<evidence type="ECO:0000256" key="1">
    <source>
        <dbReference type="ARBA" id="ARBA00004141"/>
    </source>
</evidence>
<dbReference type="PANTHER" id="PTHR48090">
    <property type="entry name" value="UNDECAPRENYL-PHOSPHATE 4-DEOXY-4-FORMAMIDO-L-ARABINOSE TRANSFERASE-RELATED"/>
    <property type="match status" value="1"/>
</dbReference>